<keyword evidence="2 6" id="KW-0547">Nucleotide-binding</keyword>
<dbReference type="NCBIfam" id="TIGR02727">
    <property type="entry name" value="MTHFS_bact"/>
    <property type="match status" value="1"/>
</dbReference>
<dbReference type="Proteomes" id="UP000886520">
    <property type="component" value="Chromosome 7"/>
</dbReference>
<evidence type="ECO:0000256" key="3">
    <source>
        <dbReference type="ARBA" id="ARBA00022840"/>
    </source>
</evidence>
<evidence type="ECO:0000256" key="2">
    <source>
        <dbReference type="ARBA" id="ARBA00022741"/>
    </source>
</evidence>
<dbReference type="GO" id="GO:0005524">
    <property type="term" value="F:ATP binding"/>
    <property type="evidence" value="ECO:0007669"/>
    <property type="project" value="UniProtKB-KW"/>
</dbReference>
<dbReference type="GO" id="GO:0035999">
    <property type="term" value="P:tetrahydrofolate interconversion"/>
    <property type="evidence" value="ECO:0007669"/>
    <property type="project" value="TreeGrafter"/>
</dbReference>
<evidence type="ECO:0000256" key="4">
    <source>
        <dbReference type="ARBA" id="ARBA00036539"/>
    </source>
</evidence>
<dbReference type="PANTHER" id="PTHR23407:SF1">
    <property type="entry name" value="5-FORMYLTETRAHYDROFOLATE CYCLO-LIGASE"/>
    <property type="match status" value="1"/>
</dbReference>
<dbReference type="InterPro" id="IPR002698">
    <property type="entry name" value="FTHF_cligase"/>
</dbReference>
<keyword evidence="3 6" id="KW-0067">ATP-binding</keyword>
<reference evidence="7" key="1">
    <citation type="submission" date="2021-01" db="EMBL/GenBank/DDBJ databases">
        <title>Adiantum capillus-veneris genome.</title>
        <authorList>
            <person name="Fang Y."/>
            <person name="Liao Q."/>
        </authorList>
    </citation>
    <scope>NUCLEOTIDE SEQUENCE</scope>
    <source>
        <strain evidence="7">H3</strain>
        <tissue evidence="7">Leaf</tissue>
    </source>
</reference>
<dbReference type="InterPro" id="IPR037171">
    <property type="entry name" value="NagB/RpiA_transferase-like"/>
</dbReference>
<protein>
    <recommendedName>
        <fullName evidence="5 6">5-formyltetrahydrofolate cyclo-ligase</fullName>
        <ecNumber evidence="5 6">6.3.3.2</ecNumber>
    </recommendedName>
</protein>
<evidence type="ECO:0000256" key="5">
    <source>
        <dbReference type="ARBA" id="ARBA00038966"/>
    </source>
</evidence>
<keyword evidence="6" id="KW-0460">Magnesium</keyword>
<comment type="caution">
    <text evidence="7">The sequence shown here is derived from an EMBL/GenBank/DDBJ whole genome shotgun (WGS) entry which is preliminary data.</text>
</comment>
<dbReference type="InterPro" id="IPR024185">
    <property type="entry name" value="FTHF_cligase-like_sf"/>
</dbReference>
<evidence type="ECO:0000313" key="7">
    <source>
        <dbReference type="EMBL" id="KAI5077581.1"/>
    </source>
</evidence>
<comment type="cofactor">
    <cofactor evidence="6">
        <name>Mg(2+)</name>
        <dbReference type="ChEBI" id="CHEBI:18420"/>
    </cofactor>
</comment>
<dbReference type="OrthoDB" id="2015992at2759"/>
<dbReference type="GO" id="GO:0046872">
    <property type="term" value="F:metal ion binding"/>
    <property type="evidence" value="ECO:0007669"/>
    <property type="project" value="UniProtKB-KW"/>
</dbReference>
<dbReference type="GO" id="GO:0009396">
    <property type="term" value="P:folic acid-containing compound biosynthetic process"/>
    <property type="evidence" value="ECO:0007669"/>
    <property type="project" value="TreeGrafter"/>
</dbReference>
<dbReference type="AlphaFoldDB" id="A0A9D4V0M3"/>
<sequence length="258" mass="29487">MPLSFLSCQRQTSYLPAQFSTVMSSIFEQKKALRSRIRRELRLRYPSLALEEDPMIQKYILESPWYKNSHHICAYISCPSIREVGTTQVVSDIFQKAETEHPKSLYVPWIQDKQSHLKFFHICSNEDLAANSMGILEPIPVKSDGSPREDVMQADVPIDLILMPGLAFDRAGRRLGRGGGYYDCFVKEYISHAEKKGWRSPLLVGMAYSLQILDEAFEKWISSLLPQKIIESKLRKLSKDDQAALLRFSVGAEIASRK</sequence>
<evidence type="ECO:0000256" key="1">
    <source>
        <dbReference type="ARBA" id="ARBA00010638"/>
    </source>
</evidence>
<proteinExistence type="inferred from homology"/>
<dbReference type="EMBL" id="JABFUD020000007">
    <property type="protein sequence ID" value="KAI5077581.1"/>
    <property type="molecule type" value="Genomic_DNA"/>
</dbReference>
<dbReference type="SUPFAM" id="SSF100950">
    <property type="entry name" value="NagB/RpiA/CoA transferase-like"/>
    <property type="match status" value="1"/>
</dbReference>
<comment type="catalytic activity">
    <reaction evidence="4 6">
        <text>(6S)-5-formyl-5,6,7,8-tetrahydrofolate + ATP = (6R)-5,10-methenyltetrahydrofolate + ADP + phosphate</text>
        <dbReference type="Rhea" id="RHEA:10488"/>
        <dbReference type="ChEBI" id="CHEBI:30616"/>
        <dbReference type="ChEBI" id="CHEBI:43474"/>
        <dbReference type="ChEBI" id="CHEBI:57455"/>
        <dbReference type="ChEBI" id="CHEBI:57457"/>
        <dbReference type="ChEBI" id="CHEBI:456216"/>
        <dbReference type="EC" id="6.3.3.2"/>
    </reaction>
</comment>
<evidence type="ECO:0000256" key="6">
    <source>
        <dbReference type="RuleBase" id="RU361279"/>
    </source>
</evidence>
<dbReference type="GO" id="GO:0005739">
    <property type="term" value="C:mitochondrion"/>
    <property type="evidence" value="ECO:0007669"/>
    <property type="project" value="TreeGrafter"/>
</dbReference>
<name>A0A9D4V0M3_ADICA</name>
<dbReference type="GO" id="GO:0030272">
    <property type="term" value="F:5-formyltetrahydrofolate cyclo-ligase activity"/>
    <property type="evidence" value="ECO:0007669"/>
    <property type="project" value="UniProtKB-EC"/>
</dbReference>
<dbReference type="Pfam" id="PF01812">
    <property type="entry name" value="5-FTHF_cyc-lig"/>
    <property type="match status" value="1"/>
</dbReference>
<dbReference type="PANTHER" id="PTHR23407">
    <property type="entry name" value="ATPASE INHIBITOR/5-FORMYLTETRAHYDROFOLATE CYCLO-LIGASE"/>
    <property type="match status" value="1"/>
</dbReference>
<dbReference type="Gene3D" id="3.40.50.10420">
    <property type="entry name" value="NagB/RpiA/CoA transferase-like"/>
    <property type="match status" value="1"/>
</dbReference>
<gene>
    <name evidence="7" type="ORF">GOP47_0007405</name>
</gene>
<organism evidence="7 8">
    <name type="scientific">Adiantum capillus-veneris</name>
    <name type="common">Maidenhair fern</name>
    <dbReference type="NCBI Taxonomy" id="13818"/>
    <lineage>
        <taxon>Eukaryota</taxon>
        <taxon>Viridiplantae</taxon>
        <taxon>Streptophyta</taxon>
        <taxon>Embryophyta</taxon>
        <taxon>Tracheophyta</taxon>
        <taxon>Polypodiopsida</taxon>
        <taxon>Polypodiidae</taxon>
        <taxon>Polypodiales</taxon>
        <taxon>Pteridineae</taxon>
        <taxon>Pteridaceae</taxon>
        <taxon>Vittarioideae</taxon>
        <taxon>Adiantum</taxon>
    </lineage>
</organism>
<comment type="similarity">
    <text evidence="1 6">Belongs to the 5-formyltetrahydrofolate cyclo-ligase family.</text>
</comment>
<dbReference type="EC" id="6.3.3.2" evidence="5 6"/>
<accession>A0A9D4V0M3</accession>
<keyword evidence="8" id="KW-1185">Reference proteome</keyword>
<evidence type="ECO:0000313" key="8">
    <source>
        <dbReference type="Proteomes" id="UP000886520"/>
    </source>
</evidence>
<keyword evidence="6" id="KW-0479">Metal-binding</keyword>